<dbReference type="PANTHER" id="PTHR33744">
    <property type="entry name" value="CARBOHYDRATE DIACID REGULATOR"/>
    <property type="match status" value="1"/>
</dbReference>
<evidence type="ECO:0000259" key="3">
    <source>
        <dbReference type="Pfam" id="PF13556"/>
    </source>
</evidence>
<proteinExistence type="inferred from homology"/>
<feature type="compositionally biased region" description="Basic and acidic residues" evidence="2">
    <location>
        <begin position="12"/>
        <end position="24"/>
    </location>
</feature>
<protein>
    <submittedName>
        <fullName evidence="5">CdaR family transcriptional regulator</fullName>
    </submittedName>
</protein>
<dbReference type="EMBL" id="VCQV01000023">
    <property type="protein sequence ID" value="TWP34968.1"/>
    <property type="molecule type" value="Genomic_DNA"/>
</dbReference>
<reference evidence="5 6" key="1">
    <citation type="submission" date="2019-05" db="EMBL/GenBank/DDBJ databases">
        <authorList>
            <person name="Lee S.D."/>
        </authorList>
    </citation>
    <scope>NUCLEOTIDE SEQUENCE [LARGE SCALE GENOMIC DNA]</scope>
    <source>
        <strain evidence="5 6">C5-26</strain>
    </source>
</reference>
<dbReference type="InterPro" id="IPR025736">
    <property type="entry name" value="PucR_C-HTH_dom"/>
</dbReference>
<comment type="caution">
    <text evidence="5">The sequence shown here is derived from an EMBL/GenBank/DDBJ whole genome shotgun (WGS) entry which is preliminary data.</text>
</comment>
<keyword evidence="6" id="KW-1185">Reference proteome</keyword>
<dbReference type="Gene3D" id="1.10.10.2840">
    <property type="entry name" value="PucR C-terminal helix-turn-helix domain"/>
    <property type="match status" value="1"/>
</dbReference>
<reference evidence="5 6" key="2">
    <citation type="submission" date="2019-08" db="EMBL/GenBank/DDBJ databases">
        <title>Jejuicoccus antrihumi gen. nov., sp. nov., a new member of the family Dermacoccaceae isolated from a cave.</title>
        <authorList>
            <person name="Schumann P."/>
            <person name="Kim I.S."/>
        </authorList>
    </citation>
    <scope>NUCLEOTIDE SEQUENCE [LARGE SCALE GENOMIC DNA]</scope>
    <source>
        <strain evidence="5 6">C5-26</strain>
    </source>
</reference>
<sequence length="571" mass="61741">MTPILPNLARETSGERRKSPHRDPSAAAPIPTLRRIPMADNGMLGHVLERFGLTLLTVEAGTMDRDRRVSDVVLYDQVDPPEVQEGSIVLGVGVHGVDQIAELMDELGGHDACALIVREPIVVTCAIRAIAKDQDIALLSLVRGASWIQVAGILTPARHLDSEQLWPSSVPPRDGLDLFEVANSVSALLGAPVTIEDLSSHILAFSADQKESDEARKASVLGHQVPKVYNDPMISCGVFRRLYASARPIYVESIAEGVRARAAMRICAGDEVLGSIWAVVDDPLDPQRERAMIEAAGVAAIAMLRTRIATDTSRRMRTATVASLIEGGGAAREIAAKMRGHVTGGCVVAASLQTRGVADDAGASADLERAASAFLMLIHAEIPAALTAVVDHTVYAVVPAYDDTPVDLRHVRRLAQEFARRLGRDCDRIAVGVGEPVDDVAELDRSRREADLVLRVLRTAPAGPQRVAVAGEVQVQSLLLRLSDLMARDHQTVTGPIAALREYDAQHQSKLEETLRSWLDSFGDVGAAAAALHVHKNTFRYRLSRVIEVASVDLGDPEERFRLMLQFRLTA</sequence>
<dbReference type="Proteomes" id="UP000320244">
    <property type="component" value="Unassembled WGS sequence"/>
</dbReference>
<organism evidence="5 6">
    <name type="scientific">Leekyejoonella antrihumi</name>
    <dbReference type="NCBI Taxonomy" id="1660198"/>
    <lineage>
        <taxon>Bacteria</taxon>
        <taxon>Bacillati</taxon>
        <taxon>Actinomycetota</taxon>
        <taxon>Actinomycetes</taxon>
        <taxon>Micrococcales</taxon>
        <taxon>Dermacoccaceae</taxon>
        <taxon>Leekyejoonella</taxon>
    </lineage>
</organism>
<dbReference type="InterPro" id="IPR042070">
    <property type="entry name" value="PucR_C-HTH_sf"/>
</dbReference>
<dbReference type="Pfam" id="PF13556">
    <property type="entry name" value="HTH_30"/>
    <property type="match status" value="1"/>
</dbReference>
<dbReference type="Pfam" id="PF17853">
    <property type="entry name" value="GGDEF_2"/>
    <property type="match status" value="1"/>
</dbReference>
<gene>
    <name evidence="5" type="ORF">FGL98_15615</name>
</gene>
<evidence type="ECO:0000313" key="5">
    <source>
        <dbReference type="EMBL" id="TWP34968.1"/>
    </source>
</evidence>
<dbReference type="AlphaFoldDB" id="A0A563DXE9"/>
<dbReference type="OrthoDB" id="3190266at2"/>
<evidence type="ECO:0000256" key="1">
    <source>
        <dbReference type="ARBA" id="ARBA00006754"/>
    </source>
</evidence>
<accession>A0A563DXE9</accession>
<evidence type="ECO:0000313" key="6">
    <source>
        <dbReference type="Proteomes" id="UP000320244"/>
    </source>
</evidence>
<dbReference type="PANTHER" id="PTHR33744:SF17">
    <property type="entry name" value="CONSERVED PROTEIN"/>
    <property type="match status" value="1"/>
</dbReference>
<evidence type="ECO:0000259" key="4">
    <source>
        <dbReference type="Pfam" id="PF17853"/>
    </source>
</evidence>
<feature type="domain" description="CdaR GGDEF-like" evidence="4">
    <location>
        <begin position="345"/>
        <end position="456"/>
    </location>
</feature>
<feature type="domain" description="PucR C-terminal helix-turn-helix" evidence="3">
    <location>
        <begin position="512"/>
        <end position="568"/>
    </location>
</feature>
<evidence type="ECO:0000256" key="2">
    <source>
        <dbReference type="SAM" id="MobiDB-lite"/>
    </source>
</evidence>
<dbReference type="InterPro" id="IPR051448">
    <property type="entry name" value="CdaR-like_regulators"/>
</dbReference>
<comment type="similarity">
    <text evidence="1">Belongs to the CdaR family.</text>
</comment>
<name>A0A563DXE9_9MICO</name>
<feature type="region of interest" description="Disordered" evidence="2">
    <location>
        <begin position="1"/>
        <end position="29"/>
    </location>
</feature>
<dbReference type="InterPro" id="IPR041522">
    <property type="entry name" value="CdaR_GGDEF"/>
</dbReference>